<gene>
    <name evidence="1" type="ORF">IE53DRAFT_378133</name>
</gene>
<organism evidence="1 2">
    <name type="scientific">Violaceomyces palustris</name>
    <dbReference type="NCBI Taxonomy" id="1673888"/>
    <lineage>
        <taxon>Eukaryota</taxon>
        <taxon>Fungi</taxon>
        <taxon>Dikarya</taxon>
        <taxon>Basidiomycota</taxon>
        <taxon>Ustilaginomycotina</taxon>
        <taxon>Ustilaginomycetes</taxon>
        <taxon>Violaceomycetales</taxon>
        <taxon>Violaceomycetaceae</taxon>
        <taxon>Violaceomyces</taxon>
    </lineage>
</organism>
<evidence type="ECO:0000313" key="2">
    <source>
        <dbReference type="Proteomes" id="UP000245626"/>
    </source>
</evidence>
<protein>
    <submittedName>
        <fullName evidence="1">Uncharacterized protein</fullName>
    </submittedName>
</protein>
<dbReference type="Proteomes" id="UP000245626">
    <property type="component" value="Unassembled WGS sequence"/>
</dbReference>
<evidence type="ECO:0000313" key="1">
    <source>
        <dbReference type="EMBL" id="PWN52459.1"/>
    </source>
</evidence>
<proteinExistence type="predicted"/>
<name>A0ACD0P336_9BASI</name>
<keyword evidence="2" id="KW-1185">Reference proteome</keyword>
<sequence length="615" mass="68834">MARRKASIAFDDSIEELYENQMRRAVNWGGGDQVEVRSDDRDSDQEAPMEAIDMDESFVFDPTGVSLPPQEDLVNSSAAPEGGSTGDNGFHGQDDGASDAGAGEGELGDYEQLDLDKGAASRYYVSEQIDERRRKEICIVCGEEGHDKKHCTHEHCLACGALDEHTTRNCPLSTSCFRCGGQGHRSRDCPRPRSGYGWGRECERCGSLSHTRATCPTLWRIYTYNSPEELRRARIKMAARMDRELRREGGGFEDDSGSVSSQISDSSHDNGDLNGRRTRREPPRMDWDPAERWCYNCSSNGNHWGDDCPERRVNPSRTNNEWSAFSEFISSSGPYARSIPPPPPTQSRNAGPSSRHYDFPVGNSATVHLADDGPSQSGLDAFDPERMPKSKRQQRREKETQARERSRKQGKDLAEPALLRGARTRSPLGDDEHDDDWFARFQHRLGEGRKSARDLSERDDASGSFKGRRIKGSFNYAAKLAREERGEESRRRGVEKRGDELDSDLDLDLDLDEPKRRGSRKRGQGRAGGSPPHSVYGKGKGPKSGGARSDKGDRSAQSEHDRLRNRQKQEKKKKKLQVQGSRMGEPSFGPFSLDDERAGEGKRKRRGPLYSGGYR</sequence>
<reference evidence="1 2" key="1">
    <citation type="journal article" date="2018" name="Mol. Biol. Evol.">
        <title>Broad Genomic Sampling Reveals a Smut Pathogenic Ancestry of the Fungal Clade Ustilaginomycotina.</title>
        <authorList>
            <person name="Kijpornyongpan T."/>
            <person name="Mondo S.J."/>
            <person name="Barry K."/>
            <person name="Sandor L."/>
            <person name="Lee J."/>
            <person name="Lipzen A."/>
            <person name="Pangilinan J."/>
            <person name="LaButti K."/>
            <person name="Hainaut M."/>
            <person name="Henrissat B."/>
            <person name="Grigoriev I.V."/>
            <person name="Spatafora J.W."/>
            <person name="Aime M.C."/>
        </authorList>
    </citation>
    <scope>NUCLEOTIDE SEQUENCE [LARGE SCALE GENOMIC DNA]</scope>
    <source>
        <strain evidence="1 2">SA 807</strain>
    </source>
</reference>
<dbReference type="EMBL" id="KZ819776">
    <property type="protein sequence ID" value="PWN52459.1"/>
    <property type="molecule type" value="Genomic_DNA"/>
</dbReference>
<accession>A0ACD0P336</accession>